<comment type="caution">
    <text evidence="1">The sequence shown here is derived from an EMBL/GenBank/DDBJ whole genome shotgun (WGS) entry which is preliminary data.</text>
</comment>
<name>A0ACC5RFV0_9HYPH</name>
<dbReference type="Proteomes" id="UP000616151">
    <property type="component" value="Unassembled WGS sequence"/>
</dbReference>
<evidence type="ECO:0000313" key="1">
    <source>
        <dbReference type="EMBL" id="MBK1871576.1"/>
    </source>
</evidence>
<accession>A0ACC5RFV0</accession>
<dbReference type="EMBL" id="JAENHL010000009">
    <property type="protein sequence ID" value="MBK1871576.1"/>
    <property type="molecule type" value="Genomic_DNA"/>
</dbReference>
<evidence type="ECO:0000313" key="2">
    <source>
        <dbReference type="Proteomes" id="UP000616151"/>
    </source>
</evidence>
<keyword evidence="2" id="KW-1185">Reference proteome</keyword>
<proteinExistence type="predicted"/>
<organism evidence="1 2">
    <name type="scientific">Taklimakanibacter albus</name>
    <dbReference type="NCBI Taxonomy" id="2800327"/>
    <lineage>
        <taxon>Bacteria</taxon>
        <taxon>Pseudomonadati</taxon>
        <taxon>Pseudomonadota</taxon>
        <taxon>Alphaproteobacteria</taxon>
        <taxon>Hyphomicrobiales</taxon>
        <taxon>Aestuariivirgaceae</taxon>
        <taxon>Taklimakanibacter</taxon>
    </lineage>
</organism>
<sequence length="204" mass="22727">MQIPERAILAVAPKANPVVLKDITTLEPYVWTNFGLPNRKEIIQFLAQFVHESRGLTSFEESLYYKSAERLIAVWPKRFNARNAQGYVRNPERLANNVYAGRLGNGDAASGDGWKFIGRGGLQATGREWYTYLSKRLNYDFIADPTALALSEWALPSALAVAERMKLGAIPDFVKDTEKLNGGRTGLADRQSILAKLEKNIPNG</sequence>
<gene>
    <name evidence="1" type="ORF">JHL16_34740</name>
</gene>
<protein>
    <submittedName>
        <fullName evidence="1">Glycoside hydrolase family 19 protein</fullName>
    </submittedName>
</protein>
<keyword evidence="1" id="KW-0378">Hydrolase</keyword>
<reference evidence="1" key="1">
    <citation type="submission" date="2021-01" db="EMBL/GenBank/DDBJ databases">
        <authorList>
            <person name="Sun Q."/>
        </authorList>
    </citation>
    <scope>NUCLEOTIDE SEQUENCE</scope>
    <source>
        <strain evidence="1">YIM B02566</strain>
    </source>
</reference>